<dbReference type="HOGENOM" id="CLU_1022005_0_0_3"/>
<proteinExistence type="predicted"/>
<dbReference type="STRING" id="118168.MC7420_4718"/>
<evidence type="ECO:0000313" key="2">
    <source>
        <dbReference type="Proteomes" id="UP000003835"/>
    </source>
</evidence>
<dbReference type="Gene3D" id="2.60.40.10">
    <property type="entry name" value="Immunoglobulins"/>
    <property type="match status" value="1"/>
</dbReference>
<dbReference type="InterPro" id="IPR014756">
    <property type="entry name" value="Ig_E-set"/>
</dbReference>
<protein>
    <submittedName>
        <fullName evidence="1">Uncharacterized protein</fullName>
    </submittedName>
</protein>
<dbReference type="SUPFAM" id="SSF81296">
    <property type="entry name" value="E set domains"/>
    <property type="match status" value="1"/>
</dbReference>
<accession>B4VNJ7</accession>
<dbReference type="Proteomes" id="UP000003835">
    <property type="component" value="Unassembled WGS sequence"/>
</dbReference>
<keyword evidence="2" id="KW-1185">Reference proteome</keyword>
<name>B4VNJ7_9CYAN</name>
<dbReference type="AlphaFoldDB" id="B4VNJ7"/>
<gene>
    <name evidence="1" type="ORF">MC7420_4718</name>
</gene>
<sequence>MIVNSDESNSSSDSHLNENEEWELSDLVNAIAVEVELAQDILSLKSYTRGMSFAIKNLSLDVEVKVRRTPEGKLLFRSVDADQTSATVLKLDFAQVIESQLRDVRKPLDGIISAASASNGISVASSSNIELKDLEAITLEQIKAFNKVGLHSVDDLERYTQTLPMIAELSRLTGIPEHRIRMWRQLPFITKVEPESKVKLPDSIVIRGGNFGKQQGEVWFQQQTAEKITEIFDWQETSLRVKIPPTLTGTGLLYAKIDNLFTNVIPWKREPT</sequence>
<organism evidence="1 2">
    <name type="scientific">Coleofasciculus chthonoplastes PCC 7420</name>
    <dbReference type="NCBI Taxonomy" id="118168"/>
    <lineage>
        <taxon>Bacteria</taxon>
        <taxon>Bacillati</taxon>
        <taxon>Cyanobacteriota</taxon>
        <taxon>Cyanophyceae</taxon>
        <taxon>Coleofasciculales</taxon>
        <taxon>Coleofasciculaceae</taxon>
        <taxon>Coleofasciculus</taxon>
    </lineage>
</organism>
<dbReference type="eggNOG" id="COG0747">
    <property type="taxonomic scope" value="Bacteria"/>
</dbReference>
<dbReference type="EMBL" id="DS989846">
    <property type="protein sequence ID" value="EDX76462.1"/>
    <property type="molecule type" value="Genomic_DNA"/>
</dbReference>
<reference evidence="1 2" key="1">
    <citation type="submission" date="2008-07" db="EMBL/GenBank/DDBJ databases">
        <authorList>
            <person name="Tandeau de Marsac N."/>
            <person name="Ferriera S."/>
            <person name="Johnson J."/>
            <person name="Kravitz S."/>
            <person name="Beeson K."/>
            <person name="Sutton G."/>
            <person name="Rogers Y.-H."/>
            <person name="Friedman R."/>
            <person name="Frazier M."/>
            <person name="Venter J.C."/>
        </authorList>
    </citation>
    <scope>NUCLEOTIDE SEQUENCE [LARGE SCALE GENOMIC DNA]</scope>
    <source>
        <strain evidence="1 2">PCC 7420</strain>
    </source>
</reference>
<dbReference type="InterPro" id="IPR013783">
    <property type="entry name" value="Ig-like_fold"/>
</dbReference>
<evidence type="ECO:0000313" key="1">
    <source>
        <dbReference type="EMBL" id="EDX76462.1"/>
    </source>
</evidence>